<feature type="compositionally biased region" description="Low complexity" evidence="1">
    <location>
        <begin position="346"/>
        <end position="355"/>
    </location>
</feature>
<feature type="compositionally biased region" description="Basic residues" evidence="1">
    <location>
        <begin position="497"/>
        <end position="506"/>
    </location>
</feature>
<feature type="compositionally biased region" description="Polar residues" evidence="1">
    <location>
        <begin position="378"/>
        <end position="387"/>
    </location>
</feature>
<feature type="compositionally biased region" description="Low complexity" evidence="1">
    <location>
        <begin position="474"/>
        <end position="496"/>
    </location>
</feature>
<dbReference type="Proteomes" id="UP000887563">
    <property type="component" value="Unplaced"/>
</dbReference>
<feature type="region of interest" description="Disordered" evidence="1">
    <location>
        <begin position="346"/>
        <end position="392"/>
    </location>
</feature>
<dbReference type="InterPro" id="IPR008271">
    <property type="entry name" value="Ser/Thr_kinase_AS"/>
</dbReference>
<evidence type="ECO:0000313" key="3">
    <source>
        <dbReference type="Proteomes" id="UP000887563"/>
    </source>
</evidence>
<dbReference type="InterPro" id="IPR000719">
    <property type="entry name" value="Prot_kinase_dom"/>
</dbReference>
<dbReference type="Gene3D" id="1.10.510.10">
    <property type="entry name" value="Transferase(Phosphotransferase) domain 1"/>
    <property type="match status" value="1"/>
</dbReference>
<dbReference type="WBParaSite" id="Minc3s01207g21705">
    <property type="protein sequence ID" value="Minc3s01207g21705"/>
    <property type="gene ID" value="Minc3s01207g21705"/>
</dbReference>
<dbReference type="PROSITE" id="PS50011">
    <property type="entry name" value="PROTEIN_KINASE_DOM"/>
    <property type="match status" value="1"/>
</dbReference>
<evidence type="ECO:0000313" key="4">
    <source>
        <dbReference type="WBParaSite" id="Minc3s01207g21705"/>
    </source>
</evidence>
<keyword evidence="3" id="KW-1185">Reference proteome</keyword>
<dbReference type="GO" id="GO:0004672">
    <property type="term" value="F:protein kinase activity"/>
    <property type="evidence" value="ECO:0007669"/>
    <property type="project" value="InterPro"/>
</dbReference>
<dbReference type="SUPFAM" id="SSF56112">
    <property type="entry name" value="Protein kinase-like (PK-like)"/>
    <property type="match status" value="1"/>
</dbReference>
<dbReference type="PANTHER" id="PTHR24347">
    <property type="entry name" value="SERINE/THREONINE-PROTEIN KINASE"/>
    <property type="match status" value="1"/>
</dbReference>
<dbReference type="PROSITE" id="PS00108">
    <property type="entry name" value="PROTEIN_KINASE_ST"/>
    <property type="match status" value="1"/>
</dbReference>
<feature type="region of interest" description="Disordered" evidence="1">
    <location>
        <begin position="474"/>
        <end position="506"/>
    </location>
</feature>
<dbReference type="SMART" id="SM00220">
    <property type="entry name" value="S_TKc"/>
    <property type="match status" value="1"/>
</dbReference>
<evidence type="ECO:0000256" key="1">
    <source>
        <dbReference type="SAM" id="MobiDB-lite"/>
    </source>
</evidence>
<protein>
    <submittedName>
        <fullName evidence="4">Protein kinase domain-containing protein</fullName>
    </submittedName>
</protein>
<evidence type="ECO:0000259" key="2">
    <source>
        <dbReference type="PROSITE" id="PS50011"/>
    </source>
</evidence>
<dbReference type="Pfam" id="PF00069">
    <property type="entry name" value="Pkinase"/>
    <property type="match status" value="1"/>
</dbReference>
<feature type="domain" description="Protein kinase" evidence="2">
    <location>
        <begin position="1"/>
        <end position="174"/>
    </location>
</feature>
<organism evidence="3 4">
    <name type="scientific">Meloidogyne incognita</name>
    <name type="common">Southern root-knot nematode worm</name>
    <name type="synonym">Oxyuris incognita</name>
    <dbReference type="NCBI Taxonomy" id="6306"/>
    <lineage>
        <taxon>Eukaryota</taxon>
        <taxon>Metazoa</taxon>
        <taxon>Ecdysozoa</taxon>
        <taxon>Nematoda</taxon>
        <taxon>Chromadorea</taxon>
        <taxon>Rhabditida</taxon>
        <taxon>Tylenchina</taxon>
        <taxon>Tylenchomorpha</taxon>
        <taxon>Tylenchoidea</taxon>
        <taxon>Meloidogynidae</taxon>
        <taxon>Meloidogyninae</taxon>
        <taxon>Meloidogyne</taxon>
        <taxon>Meloidogyne incognita group</taxon>
    </lineage>
</organism>
<dbReference type="InterPro" id="IPR011009">
    <property type="entry name" value="Kinase-like_dom_sf"/>
</dbReference>
<dbReference type="GO" id="GO:0005524">
    <property type="term" value="F:ATP binding"/>
    <property type="evidence" value="ECO:0007669"/>
    <property type="project" value="InterPro"/>
</dbReference>
<accession>A0A914M552</accession>
<dbReference type="AlphaFoldDB" id="A0A914M552"/>
<proteinExistence type="predicted"/>
<name>A0A914M552_MELIC</name>
<sequence length="506" mass="55944">MFTETEVASCADCLCRALAYLHTEHLIVHRDVKLENLLVYYIPDNQSGQRLMIKLADFGLACQLESEDQLLILLCGTPTYVAPEVLAEFGYSFKADCWSVGIILYCLLCGYPPFGVDEPDDVLFNRILRGQFHFPSPVFDSISNSAKLLITRLLNTDPFMRASATDVVEWHWTKGLAKVSQENELEAEEQLAIAIAGMLMLDDDDDEQQKQYSDDFAMSESSAEFFFSRRASMDELLCEDDNDDEEEGGGEEGKMLLFSSIATTTATNVFSSSAIASASFSATTNPVSNPPNASISTDVTKLIRSDSPYEFPPIQLPPISQSILATAMPSLLPSSNTDLHLLEQQQTSSSLASLTTDKRKRQRGDSIKKHQNIKIDFQQPQKLQQNNNEKEASSLAAVDKIISSNTSCIGGGNKETTQQTTPRMQRKIILPQQQQSTTSIRRKQNLRHISLDDNGVNDDNNEIGRIAVTNVNNNNTPTAAAATTTRTTTTTAASTGRRQRRTATIR</sequence>
<reference evidence="4" key="1">
    <citation type="submission" date="2022-11" db="UniProtKB">
        <authorList>
            <consortium name="WormBaseParasite"/>
        </authorList>
    </citation>
    <scope>IDENTIFICATION</scope>
</reference>